<proteinExistence type="predicted"/>
<dbReference type="Proteomes" id="UP000468735">
    <property type="component" value="Unassembled WGS sequence"/>
</dbReference>
<dbReference type="Gene3D" id="1.20.910.10">
    <property type="entry name" value="Heme oxygenase-like"/>
    <property type="match status" value="1"/>
</dbReference>
<evidence type="ECO:0000313" key="1">
    <source>
        <dbReference type="EMBL" id="KAB2346353.1"/>
    </source>
</evidence>
<evidence type="ECO:0000313" key="2">
    <source>
        <dbReference type="Proteomes" id="UP000468735"/>
    </source>
</evidence>
<organism evidence="1 2">
    <name type="scientific">Actinomadura rudentiformis</name>
    <dbReference type="NCBI Taxonomy" id="359158"/>
    <lineage>
        <taxon>Bacteria</taxon>
        <taxon>Bacillati</taxon>
        <taxon>Actinomycetota</taxon>
        <taxon>Actinomycetes</taxon>
        <taxon>Streptosporangiales</taxon>
        <taxon>Thermomonosporaceae</taxon>
        <taxon>Actinomadura</taxon>
    </lineage>
</organism>
<gene>
    <name evidence="1" type="ORF">F8566_23035</name>
</gene>
<name>A0A6H9YVP0_9ACTN</name>
<evidence type="ECO:0008006" key="3">
    <source>
        <dbReference type="Google" id="ProtNLM"/>
    </source>
</evidence>
<comment type="caution">
    <text evidence="1">The sequence shown here is derived from an EMBL/GenBank/DDBJ whole genome shotgun (WGS) entry which is preliminary data.</text>
</comment>
<dbReference type="OrthoDB" id="3632619at2"/>
<dbReference type="AlphaFoldDB" id="A0A6H9YVP0"/>
<protein>
    <recommendedName>
        <fullName evidence="3">Iron-containing redox enzyme family protein</fullName>
    </recommendedName>
</protein>
<dbReference type="EMBL" id="WBMT01000011">
    <property type="protein sequence ID" value="KAB2346353.1"/>
    <property type="molecule type" value="Genomic_DNA"/>
</dbReference>
<reference evidence="1 2" key="1">
    <citation type="submission" date="2019-09" db="EMBL/GenBank/DDBJ databases">
        <title>Actinomadura physcomitrii sp. nov., a novel actinomycete isolated from moss [Physcomitrium sphaericum (Ludw) Fuernr].</title>
        <authorList>
            <person name="Zhuang X."/>
            <person name="Liu C."/>
        </authorList>
    </citation>
    <scope>NUCLEOTIDE SEQUENCE [LARGE SCALE GENOMIC DNA]</scope>
    <source>
        <strain evidence="1 2">HMC1</strain>
    </source>
</reference>
<sequence>MHDVDEFEDGLIGRFKRHLVLADVARLADDDFAAVLLQRRFLSLAFTPVYDLAIDLLEDEVGLRMARVILREEYPDDSGHTRSHREDMAEDLIQLGIPRKEIVESRPTAETTAAITGTLGLVADAGRQGNADLRLLAFLRFWGEVLVSVEYELLWPRMAPILIRNGKNRSRFYHPHYVHDAKAHPLATGSLLSGTHSDRLGLRVSELLAREESPDAFKEVEEGALRLKEAFYDQFRPMLSASGS</sequence>
<accession>A0A6H9YVP0</accession>
<dbReference type="InterPro" id="IPR016084">
    <property type="entry name" value="Haem_Oase-like_multi-hlx"/>
</dbReference>
<dbReference type="RefSeq" id="WP_151563193.1">
    <property type="nucleotide sequence ID" value="NZ_WBMT01000011.1"/>
</dbReference>
<keyword evidence="2" id="KW-1185">Reference proteome</keyword>
<dbReference type="SUPFAM" id="SSF48613">
    <property type="entry name" value="Heme oxygenase-like"/>
    <property type="match status" value="1"/>
</dbReference>